<dbReference type="PANTHER" id="PTHR46333:SF6">
    <property type="entry name" value="KYPHOSCOLIOSIS PEPTIDASE"/>
    <property type="match status" value="1"/>
</dbReference>
<feature type="domain" description="Transglutaminase-like" evidence="1">
    <location>
        <begin position="103"/>
        <end position="171"/>
    </location>
</feature>
<dbReference type="SUPFAM" id="SSF54001">
    <property type="entry name" value="Cysteine proteinases"/>
    <property type="match status" value="1"/>
</dbReference>
<dbReference type="InterPro" id="IPR056564">
    <property type="entry name" value="Ig-like_KY"/>
</dbReference>
<dbReference type="Proteomes" id="UP000812440">
    <property type="component" value="Chromosome 5"/>
</dbReference>
<protein>
    <recommendedName>
        <fullName evidence="1">Transglutaminase-like domain-containing protein</fullName>
    </recommendedName>
</protein>
<comment type="caution">
    <text evidence="2">The sequence shown here is derived from an EMBL/GenBank/DDBJ whole genome shotgun (WGS) entry which is preliminary data.</text>
</comment>
<dbReference type="InterPro" id="IPR038765">
    <property type="entry name" value="Papain-like_cys_pep_sf"/>
</dbReference>
<dbReference type="Pfam" id="PF01841">
    <property type="entry name" value="Transglut_core"/>
    <property type="match status" value="1"/>
</dbReference>
<dbReference type="GO" id="GO:0007528">
    <property type="term" value="P:neuromuscular junction development"/>
    <property type="evidence" value="ECO:0007669"/>
    <property type="project" value="TreeGrafter"/>
</dbReference>
<accession>A0A8T2JSN4</accession>
<sequence length="538" mass="61617">MANITISPKKIYLTSFFNAGYPWDKSNLKSLQIDIKAFEKLDAYAAKVTSNRSVDLLVRDLIKDAHTVLEKTRAIWIWICHHIEYDVDGLKNEKLRSTDPDDILRTRKGVCAGYSSLFEQMCSIAGVQCKSVSGYSKGAGYNIGQKFSGNTDHAWNAVYLNNRWHLLDSTWGAGKVSENASTFNFEYDEYYFLTHPALFIGNHFPEESNWQLLESELSLEEFEQMAYLRSYFYNNGLLSVQPNKAILETVNGKATITIESRHHVLFLFQFNKTESTGLMTLTEHGMKLDVYPQKTGEHILQIFAKRGKTNYKWALDYKIVCKSVDKNMKIPKSLRNHVGPSWLSEEAGMLLPSHRDPIINTDDGQFTVTFALKGELDIFATLGSDDIKITSDMQHRHIFQRQKKIRWNLRFEDKSNMYATKCQYLVTCTKNTVQWPMFPLVYGCWNQDYELIEPLEGVLPENNNINFKFLIPGVIAVSVNGKKSFPLSLSESGYWEGTCSTNGCQDLNVAVCKPSSPNHYNYILQYKVGKKQNWNNNV</sequence>
<proteinExistence type="predicted"/>
<dbReference type="EMBL" id="JAACNH010000004">
    <property type="protein sequence ID" value="KAG8445541.1"/>
    <property type="molecule type" value="Genomic_DNA"/>
</dbReference>
<keyword evidence="3" id="KW-1185">Reference proteome</keyword>
<dbReference type="OrthoDB" id="6129702at2759"/>
<organism evidence="2 3">
    <name type="scientific">Hymenochirus boettgeri</name>
    <name type="common">Congo dwarf clawed frog</name>
    <dbReference type="NCBI Taxonomy" id="247094"/>
    <lineage>
        <taxon>Eukaryota</taxon>
        <taxon>Metazoa</taxon>
        <taxon>Chordata</taxon>
        <taxon>Craniata</taxon>
        <taxon>Vertebrata</taxon>
        <taxon>Euteleostomi</taxon>
        <taxon>Amphibia</taxon>
        <taxon>Batrachia</taxon>
        <taxon>Anura</taxon>
        <taxon>Pipoidea</taxon>
        <taxon>Pipidae</taxon>
        <taxon>Pipinae</taxon>
        <taxon>Hymenochirus</taxon>
    </lineage>
</organism>
<dbReference type="AlphaFoldDB" id="A0A8T2JSN4"/>
<evidence type="ECO:0000313" key="3">
    <source>
        <dbReference type="Proteomes" id="UP000812440"/>
    </source>
</evidence>
<dbReference type="InterPro" id="IPR002931">
    <property type="entry name" value="Transglutaminase-like"/>
</dbReference>
<dbReference type="PANTHER" id="PTHR46333">
    <property type="entry name" value="CYTOKINESIS PROTEIN 3"/>
    <property type="match status" value="1"/>
</dbReference>
<evidence type="ECO:0000259" key="1">
    <source>
        <dbReference type="SMART" id="SM00460"/>
    </source>
</evidence>
<dbReference type="SMART" id="SM00460">
    <property type="entry name" value="TGc"/>
    <property type="match status" value="1"/>
</dbReference>
<dbReference type="GO" id="GO:0005737">
    <property type="term" value="C:cytoplasm"/>
    <property type="evidence" value="ECO:0007669"/>
    <property type="project" value="TreeGrafter"/>
</dbReference>
<dbReference type="InterPro" id="IPR052557">
    <property type="entry name" value="CAP/Cytokinesis_protein"/>
</dbReference>
<reference evidence="2" key="1">
    <citation type="thesis" date="2020" institute="ProQuest LLC" country="789 East Eisenhower Parkway, Ann Arbor, MI, USA">
        <title>Comparative Genomics and Chromosome Evolution.</title>
        <authorList>
            <person name="Mudd A.B."/>
        </authorList>
    </citation>
    <scope>NUCLEOTIDE SEQUENCE</scope>
    <source>
        <strain evidence="2">Female2</strain>
        <tissue evidence="2">Blood</tissue>
    </source>
</reference>
<name>A0A8T2JSN4_9PIPI</name>
<gene>
    <name evidence="2" type="ORF">GDO86_010349</name>
</gene>
<dbReference type="GO" id="GO:0007517">
    <property type="term" value="P:muscle organ development"/>
    <property type="evidence" value="ECO:0007669"/>
    <property type="project" value="TreeGrafter"/>
</dbReference>
<dbReference type="Pfam" id="PF23265">
    <property type="entry name" value="Ig-like_KY"/>
    <property type="match status" value="1"/>
</dbReference>
<evidence type="ECO:0000313" key="2">
    <source>
        <dbReference type="EMBL" id="KAG8445541.1"/>
    </source>
</evidence>
<dbReference type="Gene3D" id="3.10.620.30">
    <property type="match status" value="1"/>
</dbReference>